<evidence type="ECO:0000256" key="1">
    <source>
        <dbReference type="SAM" id="SignalP"/>
    </source>
</evidence>
<gene>
    <name evidence="2" type="ORF">L0Y14_04070</name>
</gene>
<dbReference type="Proteomes" id="UP001056649">
    <property type="component" value="Chromosome"/>
</dbReference>
<evidence type="ECO:0000313" key="3">
    <source>
        <dbReference type="Proteomes" id="UP001056649"/>
    </source>
</evidence>
<evidence type="ECO:0000313" key="2">
    <source>
        <dbReference type="EMBL" id="USF89205.1"/>
    </source>
</evidence>
<protein>
    <submittedName>
        <fullName evidence="2">Sulfur globule family protein</fullName>
    </submittedName>
</protein>
<dbReference type="Pfam" id="PF17228">
    <property type="entry name" value="SGP"/>
    <property type="match status" value="1"/>
</dbReference>
<name>A0A9J7A2C4_9GAMM</name>
<feature type="chain" id="PRO_5039955520" evidence="1">
    <location>
        <begin position="21"/>
        <end position="90"/>
    </location>
</feature>
<dbReference type="EMBL" id="CP090569">
    <property type="protein sequence ID" value="USF89205.1"/>
    <property type="molecule type" value="Genomic_DNA"/>
</dbReference>
<dbReference type="AlphaFoldDB" id="A0A9J7A2C4"/>
<reference evidence="2" key="1">
    <citation type="journal article" date="2022" name="Mol. Ecol. Resour.">
        <title>The complete and closed genome of the facultative generalist Candidatus Endoriftia persephone from deep-sea hydrothermal vents.</title>
        <authorList>
            <person name="de Oliveira A.L."/>
            <person name="Srivastava A."/>
            <person name="Espada-Hinojosa S."/>
            <person name="Bright M."/>
        </authorList>
    </citation>
    <scope>NUCLEOTIDE SEQUENCE</scope>
    <source>
        <strain evidence="2">Tica-EPR-9o50.N</strain>
    </source>
</reference>
<feature type="signal peptide" evidence="1">
    <location>
        <begin position="1"/>
        <end position="20"/>
    </location>
</feature>
<keyword evidence="1" id="KW-0732">Signal</keyword>
<sequence>MNHEKIIAIAALIASTQANAFWGFNDNNGMFDGMGDGDMAFNMSFSGNTRGNANNSYRGYGYNAPYGYGYAPYYAPVAPMAPTAQPEAVK</sequence>
<accession>A0A9J7A2C4</accession>
<keyword evidence="3" id="KW-1185">Reference proteome</keyword>
<proteinExistence type="predicted"/>
<dbReference type="InterPro" id="IPR035173">
    <property type="entry name" value="SGP"/>
</dbReference>
<dbReference type="KEGG" id="eps:L0Y14_04070"/>
<organism evidence="2 3">
    <name type="scientific">Candidatus Endoriftia persephonae</name>
    <dbReference type="NCBI Taxonomy" id="393765"/>
    <lineage>
        <taxon>Bacteria</taxon>
        <taxon>Pseudomonadati</taxon>
        <taxon>Pseudomonadota</taxon>
        <taxon>Gammaproteobacteria</taxon>
        <taxon>Chromatiales</taxon>
        <taxon>Sedimenticolaceae</taxon>
        <taxon>Candidatus Endoriftia</taxon>
    </lineage>
</organism>